<protein>
    <submittedName>
        <fullName evidence="1">Uncharacterized protein</fullName>
    </submittedName>
</protein>
<dbReference type="Proteomes" id="UP000078597">
    <property type="component" value="Unassembled WGS sequence"/>
</dbReference>
<dbReference type="EMBL" id="FLQW01000456">
    <property type="protein sequence ID" value="SBS83977.1"/>
    <property type="molecule type" value="Genomic_DNA"/>
</dbReference>
<evidence type="ECO:0000313" key="2">
    <source>
        <dbReference type="Proteomes" id="UP000078597"/>
    </source>
</evidence>
<gene>
    <name evidence="1" type="ORF">PMALA_008490</name>
</gene>
<reference evidence="2" key="1">
    <citation type="submission" date="2016-05" db="EMBL/GenBank/DDBJ databases">
        <authorList>
            <person name="Naeem Raeece"/>
        </authorList>
    </citation>
    <scope>NUCLEOTIDE SEQUENCE [LARGE SCALE GENOMIC DNA]</scope>
</reference>
<name>A0A1A8VX89_PLAMA</name>
<sequence length="242" mass="29117">MDRKENKAFTTDKANNLSTHQKFDQLIDEYYSNLKDEKTEIKVEINTKTGDHRFDENDEPPIFSDLVENEKKFGTVKIINPLPKVERRDELKDSYMHWLKTEKLMRPNERRLEHEHMQQKYLETLKLSEDIKKDVKLARVIKSHYPRGIIGHTRQDKIVQVDNTCLNSILILSRVRIGKSEIKQDDRKQYHKFENTVLYKEKYDEMTNKREIKERKLKERGEVLEKYNNKNGNFLTFETENK</sequence>
<dbReference type="VEuPathDB" id="PlasmoDB:PmUG01_07036500"/>
<evidence type="ECO:0000313" key="1">
    <source>
        <dbReference type="EMBL" id="SBS83977.1"/>
    </source>
</evidence>
<organism evidence="1 2">
    <name type="scientific">Plasmodium malariae</name>
    <dbReference type="NCBI Taxonomy" id="5858"/>
    <lineage>
        <taxon>Eukaryota</taxon>
        <taxon>Sar</taxon>
        <taxon>Alveolata</taxon>
        <taxon>Apicomplexa</taxon>
        <taxon>Aconoidasida</taxon>
        <taxon>Haemosporida</taxon>
        <taxon>Plasmodiidae</taxon>
        <taxon>Plasmodium</taxon>
        <taxon>Plasmodium (Plasmodium)</taxon>
    </lineage>
</organism>
<proteinExistence type="predicted"/>
<accession>A0A1A8VX89</accession>
<dbReference type="AlphaFoldDB" id="A0A1A8VX89"/>